<dbReference type="AlphaFoldDB" id="A0A086SYR7"/>
<sequence>MARTRATRRAAVAPARASLERPQRASLARKSKPKNLYVDDSDDDTDPHDTDDSNRSLQSDDDNDADDDVDSGIDRDSEDLDMQRPDRNTTSPSRRRHRNGSRGASRRPAKKSRSRKKSNSTPRGVKRRRTQVDSPARSPAKKAKSISKAPSPAPDPGFIPDWRDPAIPYSAWVDIFYYAATAGGALDTSWLLHAAATCKAFVEPALTALYKCPSPGTASKAKKLATLLELPSSETLFDYHPKVESMYIDITTFPLNRLPQTLRSLCRLREAIIFSPYDQPPYRELDKTTRWHYPEELFQALNSPSDTAEAEGNPIVLKSWEWTSRFLGGYVADIDGVSTIHQLPSFSHLTKLSFTNFQVPSLHKPEAKDEAGALLVEQEDRKVIEAIASAVSQLKSLKHLVFESSTVMNDRLLPLLPATLAHLELINCWEIKSDDLSQFLRTHGQHMCSLTLSHNQSLDLAFLTDLAETCPQLRDLRMNLSYYRHHASVDDADPNYDQALLPDQLPLWPASLRVIEIEHVRQWSPEAAETFLQSLVDSAPNLPNLRHLAIKTMLDIPWQKRAELRRTWNQKFDHVFLRVCDPPKSLKTLRPRENAEELGTRTPAKKAKRRAEPSNPSRRSGRIAAHASDSDHRSSRALRRSGRPLYRDPDTDEDELESSEAELSGSENSDEKNVEEAARAQELPLQRMCETVSITFDNQKVRELQYGMEDFHDDDDDSSGEEWNGDEEEEDDTLAWR</sequence>
<feature type="region of interest" description="Disordered" evidence="1">
    <location>
        <begin position="706"/>
        <end position="737"/>
    </location>
</feature>
<feature type="compositionally biased region" description="Basic and acidic residues" evidence="1">
    <location>
        <begin position="590"/>
        <end position="599"/>
    </location>
</feature>
<dbReference type="Proteomes" id="UP000029964">
    <property type="component" value="Unassembled WGS sequence"/>
</dbReference>
<dbReference type="SUPFAM" id="SSF52047">
    <property type="entry name" value="RNI-like"/>
    <property type="match status" value="1"/>
</dbReference>
<dbReference type="PANTHER" id="PTHR34755">
    <property type="entry name" value="SERINE/ARGININE REPETITIVE MATRIX PROTEIN 3-RELATED"/>
    <property type="match status" value="1"/>
</dbReference>
<feature type="compositionally biased region" description="Acidic residues" evidence="1">
    <location>
        <begin position="650"/>
        <end position="660"/>
    </location>
</feature>
<name>A0A086SYR7_HAPC1</name>
<dbReference type="InterPro" id="IPR052109">
    <property type="entry name" value="SRRM_Domain-Containing"/>
</dbReference>
<feature type="compositionally biased region" description="Acidic residues" evidence="1">
    <location>
        <begin position="711"/>
        <end position="737"/>
    </location>
</feature>
<feature type="region of interest" description="Disordered" evidence="1">
    <location>
        <begin position="1"/>
        <end position="159"/>
    </location>
</feature>
<organism evidence="2 3">
    <name type="scientific">Hapsidospora chrysogenum (strain ATCC 11550 / CBS 779.69 / DSM 880 / IAM 14645 / JCM 23072 / IMI 49137)</name>
    <name type="common">Acremonium chrysogenum</name>
    <dbReference type="NCBI Taxonomy" id="857340"/>
    <lineage>
        <taxon>Eukaryota</taxon>
        <taxon>Fungi</taxon>
        <taxon>Dikarya</taxon>
        <taxon>Ascomycota</taxon>
        <taxon>Pezizomycotina</taxon>
        <taxon>Sordariomycetes</taxon>
        <taxon>Hypocreomycetidae</taxon>
        <taxon>Hypocreales</taxon>
        <taxon>Bionectriaceae</taxon>
        <taxon>Hapsidospora</taxon>
    </lineage>
</organism>
<dbReference type="PANTHER" id="PTHR34755:SF4">
    <property type="entry name" value="F-BOX DOMAIN-CONTAINING PROTEIN"/>
    <property type="match status" value="1"/>
</dbReference>
<feature type="compositionally biased region" description="Basic residues" evidence="1">
    <location>
        <begin position="93"/>
        <end position="129"/>
    </location>
</feature>
<proteinExistence type="predicted"/>
<dbReference type="OrthoDB" id="5395390at2759"/>
<dbReference type="HOGENOM" id="CLU_019222_0_0_1"/>
<evidence type="ECO:0000256" key="1">
    <source>
        <dbReference type="SAM" id="MobiDB-lite"/>
    </source>
</evidence>
<dbReference type="InterPro" id="IPR032675">
    <property type="entry name" value="LRR_dom_sf"/>
</dbReference>
<feature type="compositionally biased region" description="Acidic residues" evidence="1">
    <location>
        <begin position="59"/>
        <end position="80"/>
    </location>
</feature>
<dbReference type="EMBL" id="JPKY01000100">
    <property type="protein sequence ID" value="KFH42249.1"/>
    <property type="molecule type" value="Genomic_DNA"/>
</dbReference>
<reference evidence="3" key="1">
    <citation type="journal article" date="2014" name="Genome Announc.">
        <title>Genome sequence and annotation of Acremonium chrysogenum, producer of the beta-lactam antibiotic cephalosporin C.</title>
        <authorList>
            <person name="Terfehr D."/>
            <person name="Dahlmann T.A."/>
            <person name="Specht T."/>
            <person name="Zadra I."/>
            <person name="Kuernsteiner H."/>
            <person name="Kueck U."/>
        </authorList>
    </citation>
    <scope>NUCLEOTIDE SEQUENCE [LARGE SCALE GENOMIC DNA]</scope>
    <source>
        <strain evidence="3">ATCC 11550 / CBS 779.69 / DSM 880 / IAM 14645 / JCM 23072 / IMI 49137</strain>
    </source>
</reference>
<accession>A0A086SYR7</accession>
<gene>
    <name evidence="2" type="ORF">ACRE_070470</name>
</gene>
<comment type="caution">
    <text evidence="2">The sequence shown here is derived from an EMBL/GenBank/DDBJ whole genome shotgun (WGS) entry which is preliminary data.</text>
</comment>
<feature type="compositionally biased region" description="Basic and acidic residues" evidence="1">
    <location>
        <begin position="669"/>
        <end position="679"/>
    </location>
</feature>
<evidence type="ECO:0000313" key="3">
    <source>
        <dbReference type="Proteomes" id="UP000029964"/>
    </source>
</evidence>
<keyword evidence="3" id="KW-1185">Reference proteome</keyword>
<dbReference type="STRING" id="857340.A0A086SYR7"/>
<protein>
    <submittedName>
        <fullName evidence="2">Uncharacterized protein</fullName>
    </submittedName>
</protein>
<feature type="region of interest" description="Disordered" evidence="1">
    <location>
        <begin position="586"/>
        <end position="684"/>
    </location>
</feature>
<dbReference type="Gene3D" id="3.80.10.10">
    <property type="entry name" value="Ribonuclease Inhibitor"/>
    <property type="match status" value="1"/>
</dbReference>
<evidence type="ECO:0000313" key="2">
    <source>
        <dbReference type="EMBL" id="KFH42249.1"/>
    </source>
</evidence>